<evidence type="ECO:0000313" key="3">
    <source>
        <dbReference type="Proteomes" id="UP000325313"/>
    </source>
</evidence>
<comment type="caution">
    <text evidence="2">The sequence shown here is derived from an EMBL/GenBank/DDBJ whole genome shotgun (WGS) entry which is preliminary data.</text>
</comment>
<feature type="region of interest" description="Disordered" evidence="1">
    <location>
        <begin position="1"/>
        <end position="50"/>
    </location>
</feature>
<accession>A0A5B0N6N2</accession>
<proteinExistence type="predicted"/>
<feature type="compositionally biased region" description="Polar residues" evidence="1">
    <location>
        <begin position="38"/>
        <end position="50"/>
    </location>
</feature>
<evidence type="ECO:0000256" key="1">
    <source>
        <dbReference type="SAM" id="MobiDB-lite"/>
    </source>
</evidence>
<dbReference type="Proteomes" id="UP000325313">
    <property type="component" value="Unassembled WGS sequence"/>
</dbReference>
<dbReference type="EMBL" id="VDEP01000425">
    <property type="protein sequence ID" value="KAA1084911.1"/>
    <property type="molecule type" value="Genomic_DNA"/>
</dbReference>
<sequence length="50" mass="5499">MFDPLGKRSYRKRAAGDDLNETTHQHKLAASQEKRKTTPSASPDANSSTP</sequence>
<protein>
    <submittedName>
        <fullName evidence="2">Uncharacterized protein</fullName>
    </submittedName>
</protein>
<reference evidence="2 3" key="1">
    <citation type="submission" date="2019-05" db="EMBL/GenBank/DDBJ databases">
        <title>Emergence of the Ug99 lineage of the wheat stem rust pathogen through somatic hybridization.</title>
        <authorList>
            <person name="Li F."/>
            <person name="Upadhyaya N.M."/>
            <person name="Sperschneider J."/>
            <person name="Matny O."/>
            <person name="Nguyen-Phuc H."/>
            <person name="Mago R."/>
            <person name="Raley C."/>
            <person name="Miller M.E."/>
            <person name="Silverstein K.A.T."/>
            <person name="Henningsen E."/>
            <person name="Hirsch C.D."/>
            <person name="Visser B."/>
            <person name="Pretorius Z.A."/>
            <person name="Steffenson B.J."/>
            <person name="Schwessinger B."/>
            <person name="Dodds P.N."/>
            <person name="Figueroa M."/>
        </authorList>
    </citation>
    <scope>NUCLEOTIDE SEQUENCE [LARGE SCALE GENOMIC DNA]</scope>
    <source>
        <strain evidence="2 3">Ug99</strain>
    </source>
</reference>
<name>A0A5B0N6N2_PUCGR</name>
<evidence type="ECO:0000313" key="2">
    <source>
        <dbReference type="EMBL" id="KAA1084911.1"/>
    </source>
</evidence>
<gene>
    <name evidence="2" type="ORF">PGTUg99_004804</name>
</gene>
<organism evidence="2 3">
    <name type="scientific">Puccinia graminis f. sp. tritici</name>
    <dbReference type="NCBI Taxonomy" id="56615"/>
    <lineage>
        <taxon>Eukaryota</taxon>
        <taxon>Fungi</taxon>
        <taxon>Dikarya</taxon>
        <taxon>Basidiomycota</taxon>
        <taxon>Pucciniomycotina</taxon>
        <taxon>Pucciniomycetes</taxon>
        <taxon>Pucciniales</taxon>
        <taxon>Pucciniaceae</taxon>
        <taxon>Puccinia</taxon>
    </lineage>
</organism>
<dbReference type="AlphaFoldDB" id="A0A5B0N6N2"/>